<reference evidence="7 8" key="1">
    <citation type="journal article" date="2013" name="PLoS ONE">
        <title>Predicting the Proteins of Angomonas deanei, Strigomonas culicis and Their Respective Endosymbionts Reveals New Aspects of the Trypanosomatidae Family.</title>
        <authorList>
            <person name="Motta M.C."/>
            <person name="Martins A.C."/>
            <person name="de Souza S.S."/>
            <person name="Catta-Preta C.M."/>
            <person name="Silva R."/>
            <person name="Klein C.C."/>
            <person name="de Almeida L.G."/>
            <person name="de Lima Cunha O."/>
            <person name="Ciapina L.P."/>
            <person name="Brocchi M."/>
            <person name="Colabardini A.C."/>
            <person name="de Araujo Lima B."/>
            <person name="Machado C.R."/>
            <person name="de Almeida Soares C.M."/>
            <person name="Probst C.M."/>
            <person name="de Menezes C.B."/>
            <person name="Thompson C.E."/>
            <person name="Bartholomeu D.C."/>
            <person name="Gradia D.F."/>
            <person name="Pavoni D.P."/>
            <person name="Grisard E.C."/>
            <person name="Fantinatti-Garboggini F."/>
            <person name="Marchini F.K."/>
            <person name="Rodrigues-Luiz G.F."/>
            <person name="Wagner G."/>
            <person name="Goldman G.H."/>
            <person name="Fietto J.L."/>
            <person name="Elias M.C."/>
            <person name="Goldman M.H."/>
            <person name="Sagot M.F."/>
            <person name="Pereira M."/>
            <person name="Stoco P.H."/>
            <person name="de Mendonca-Neto R.P."/>
            <person name="Teixeira S.M."/>
            <person name="Maciel T.E."/>
            <person name="de Oliveira Mendes T.A."/>
            <person name="Urmenyi T.P."/>
            <person name="de Souza W."/>
            <person name="Schenkman S."/>
            <person name="de Vasconcelos A.T."/>
        </authorList>
    </citation>
    <scope>NUCLEOTIDE SEQUENCE [LARGE SCALE GENOMIC DNA]</scope>
</reference>
<gene>
    <name evidence="7" type="ORF">STCU_03919</name>
</gene>
<dbReference type="GO" id="GO:0008540">
    <property type="term" value="C:proteasome regulatory particle, base subcomplex"/>
    <property type="evidence" value="ECO:0007669"/>
    <property type="project" value="TreeGrafter"/>
</dbReference>
<dbReference type="GO" id="GO:0042176">
    <property type="term" value="P:regulation of protein catabolic process"/>
    <property type="evidence" value="ECO:0007669"/>
    <property type="project" value="InterPro"/>
</dbReference>
<keyword evidence="2" id="KW-0677">Repeat</keyword>
<dbReference type="Pfam" id="PF17781">
    <property type="entry name" value="RPN1_RPN2_N"/>
    <property type="match status" value="1"/>
</dbReference>
<dbReference type="PIRSF" id="PIRSF015965">
    <property type="entry name" value="26S_Psome_Rpn1"/>
    <property type="match status" value="1"/>
</dbReference>
<dbReference type="InterPro" id="IPR041433">
    <property type="entry name" value="RPN1_C"/>
</dbReference>
<protein>
    <submittedName>
        <fullName evidence="7">26S proteasome regulatory subunit N1</fullName>
    </submittedName>
</protein>
<dbReference type="InterPro" id="IPR002015">
    <property type="entry name" value="Proteasome/cyclosome_rpt"/>
</dbReference>
<dbReference type="InterPro" id="IPR011989">
    <property type="entry name" value="ARM-like"/>
</dbReference>
<accession>S9UPN2</accession>
<feature type="domain" description="RPN1 N-terminal" evidence="5">
    <location>
        <begin position="49"/>
        <end position="347"/>
    </location>
</feature>
<dbReference type="Gene3D" id="1.25.10.10">
    <property type="entry name" value="Leucine-rich Repeat Variant"/>
    <property type="match status" value="1"/>
</dbReference>
<evidence type="ECO:0000313" key="7">
    <source>
        <dbReference type="EMBL" id="EPY30734.1"/>
    </source>
</evidence>
<dbReference type="PANTHER" id="PTHR10943">
    <property type="entry name" value="26S PROTEASOME NON-ATPASE REGULATORY SUBUNIT"/>
    <property type="match status" value="1"/>
</dbReference>
<feature type="domain" description="26S proteasome non-ATPase regulatory subunit RPN1 C-terminal" evidence="6">
    <location>
        <begin position="843"/>
        <end position="893"/>
    </location>
</feature>
<evidence type="ECO:0000256" key="1">
    <source>
        <dbReference type="ARBA" id="ARBA00005460"/>
    </source>
</evidence>
<dbReference type="GO" id="GO:0043161">
    <property type="term" value="P:proteasome-mediated ubiquitin-dependent protein catabolic process"/>
    <property type="evidence" value="ECO:0007669"/>
    <property type="project" value="TreeGrafter"/>
</dbReference>
<evidence type="ECO:0000259" key="5">
    <source>
        <dbReference type="Pfam" id="PF17781"/>
    </source>
</evidence>
<dbReference type="Proteomes" id="UP000015354">
    <property type="component" value="Unassembled WGS sequence"/>
</dbReference>
<dbReference type="EMBL" id="ATMH01003919">
    <property type="protein sequence ID" value="EPY30734.1"/>
    <property type="molecule type" value="Genomic_DNA"/>
</dbReference>
<dbReference type="InterPro" id="IPR016643">
    <property type="entry name" value="26S_Psome_Rpn1"/>
</dbReference>
<keyword evidence="8" id="KW-1185">Reference proteome</keyword>
<evidence type="ECO:0000256" key="3">
    <source>
        <dbReference type="ARBA" id="ARBA00022942"/>
    </source>
</evidence>
<proteinExistence type="inferred from homology"/>
<dbReference type="InterPro" id="IPR040892">
    <property type="entry name" value="RPN1_N"/>
</dbReference>
<dbReference type="Pfam" id="PF18051">
    <property type="entry name" value="RPN1_C"/>
    <property type="match status" value="1"/>
</dbReference>
<evidence type="ECO:0000256" key="4">
    <source>
        <dbReference type="SAM" id="MobiDB-lite"/>
    </source>
</evidence>
<dbReference type="InterPro" id="IPR016024">
    <property type="entry name" value="ARM-type_fold"/>
</dbReference>
<dbReference type="PANTHER" id="PTHR10943:SF1">
    <property type="entry name" value="26S PROTEASOME NON-ATPASE REGULATORY SUBUNIT 2"/>
    <property type="match status" value="1"/>
</dbReference>
<dbReference type="OrthoDB" id="10252509at2759"/>
<dbReference type="GO" id="GO:0005634">
    <property type="term" value="C:nucleus"/>
    <property type="evidence" value="ECO:0007669"/>
    <property type="project" value="TreeGrafter"/>
</dbReference>
<feature type="region of interest" description="Disordered" evidence="4">
    <location>
        <begin position="1"/>
        <end position="40"/>
    </location>
</feature>
<evidence type="ECO:0000256" key="2">
    <source>
        <dbReference type="ARBA" id="ARBA00022737"/>
    </source>
</evidence>
<evidence type="ECO:0000313" key="8">
    <source>
        <dbReference type="Proteomes" id="UP000015354"/>
    </source>
</evidence>
<comment type="caution">
    <text evidence="7">The sequence shown here is derived from an EMBL/GenBank/DDBJ whole genome shotgun (WGS) entry which is preliminary data.</text>
</comment>
<organism evidence="7 8">
    <name type="scientific">Strigomonas culicis</name>
    <dbReference type="NCBI Taxonomy" id="28005"/>
    <lineage>
        <taxon>Eukaryota</taxon>
        <taxon>Discoba</taxon>
        <taxon>Euglenozoa</taxon>
        <taxon>Kinetoplastea</taxon>
        <taxon>Metakinetoplastina</taxon>
        <taxon>Trypanosomatida</taxon>
        <taxon>Trypanosomatidae</taxon>
        <taxon>Strigomonadinae</taxon>
        <taxon>Strigomonas</taxon>
    </lineage>
</organism>
<dbReference type="SUPFAM" id="SSF48371">
    <property type="entry name" value="ARM repeat"/>
    <property type="match status" value="1"/>
</dbReference>
<dbReference type="GO" id="GO:0034515">
    <property type="term" value="C:proteasome storage granule"/>
    <property type="evidence" value="ECO:0007669"/>
    <property type="project" value="TreeGrafter"/>
</dbReference>
<evidence type="ECO:0000259" key="6">
    <source>
        <dbReference type="Pfam" id="PF18051"/>
    </source>
</evidence>
<dbReference type="Pfam" id="PF01851">
    <property type="entry name" value="PC_rep"/>
    <property type="match status" value="3"/>
</dbReference>
<comment type="similarity">
    <text evidence="1">Belongs to the proteasome subunit S2 family.</text>
</comment>
<name>S9UPN2_9TRYP</name>
<dbReference type="AlphaFoldDB" id="S9UPN2"/>
<feature type="compositionally biased region" description="Basic and acidic residues" evidence="4">
    <location>
        <begin position="19"/>
        <end position="40"/>
    </location>
</feature>
<keyword evidence="3 7" id="KW-0647">Proteasome</keyword>
<sequence>MSGKDDRKAVQVGVTSQDPKLDDHEKEKKAKEAEQKLSEEDAQIKEQVELLVVRSGDSNQDIAKMAVEQLVDLLRTSGSGSVASVPKPLKYVRSLYPDLEQSLKNARDASLQRRLRDVLSFVSMTLELENVRKVTLEHKLKGTLSDLAQWGHEYLRFLAGGLSEEWCECVSENQSTDYLNSFVDQIVNYMIVHQDEPTAIDLLVEIDQLDRVMPLVDRSNFRRIASYAAAMSRYLTRPEDTEVLNTVYNMYRKMNAYTEAVVIALQLYSRDKVESLFQECKEKSIRLQMALICARQKFFIEFGSNEEESDELLEEANGNMRLSQLYRYTAQELDSMAPKNPKDVLKISATENSNALLNFASTFVSGLVNCGYGTDDFLTKTDTFMFEQREDRVISTSAALGLIHLWDHTEGLQEIDKYLYSESNYIKAGACIALGITMCGVKNAFDPALGLLSDHVASPQKDIAIGAILGLGYAYAGTRREEVKDLLIPILADGEQLLETQCMTAYALANIFVGSADEDITETMINCLLEIPEESLMEPCVTYLILSIGCMFLGCQEAADTLLDATQALSPVIRRYTEIVVRSCAFAGTGNVITIQNFFHCIAETDLEENDETNDEEEKKSEPTKPKVLNWKMAAVLGIGLVAVGEPLGMEMAKRSIIHVLLADTVSKSKDSMSGRSAVPLVYALLSAGDPNMPVVETLNRLAHDSDELTARNSILALGLVSAGSNNARVMTKLRNLASYYHKNKINAFIVHLAMGLCSMGKGHLTVSPLLHDNTTVSPTSLVGLLGFLHSFFDFTKTILDKYHYMFFSITPSIAPRLVLSVNESMEPVPSIQVRVGLPVDTVAVPGKPKSMTGFQTHATPVLLSSTDRVELADTQCRAVSPYIEGIFVVEKKITEA</sequence>
<dbReference type="GO" id="GO:0030234">
    <property type="term" value="F:enzyme regulator activity"/>
    <property type="evidence" value="ECO:0007669"/>
    <property type="project" value="InterPro"/>
</dbReference>